<dbReference type="EMBL" id="HG316459">
    <property type="protein sequence ID" value="CDF90329.1"/>
    <property type="molecule type" value="Genomic_DNA"/>
</dbReference>
<keyword evidence="2" id="KW-1185">Reference proteome</keyword>
<dbReference type="Proteomes" id="UP000019375">
    <property type="component" value="Unassembled WGS sequence"/>
</dbReference>
<evidence type="ECO:0000313" key="2">
    <source>
        <dbReference type="Proteomes" id="UP000019375"/>
    </source>
</evidence>
<dbReference type="AlphaFoldDB" id="A0A8J2T8J2"/>
<organism evidence="1 2">
    <name type="scientific">Zygosaccharomyces bailii (strain CLIB 213 / ATCC 58445 / CBS 680 / BCRC 21525 / NBRC 1098 / NCYC 1416 / NRRL Y-2227)</name>
    <dbReference type="NCBI Taxonomy" id="1333698"/>
    <lineage>
        <taxon>Eukaryota</taxon>
        <taxon>Fungi</taxon>
        <taxon>Dikarya</taxon>
        <taxon>Ascomycota</taxon>
        <taxon>Saccharomycotina</taxon>
        <taxon>Saccharomycetes</taxon>
        <taxon>Saccharomycetales</taxon>
        <taxon>Saccharomycetaceae</taxon>
        <taxon>Zygosaccharomyces</taxon>
    </lineage>
</organism>
<accession>A0A8J2T8J2</accession>
<name>A0A8J2T8J2_ZYGB2</name>
<evidence type="ECO:0000313" key="1">
    <source>
        <dbReference type="EMBL" id="CDF90329.1"/>
    </source>
</evidence>
<sequence length="484" mass="55245">MPPELPGFYYDEERGRYFRVSSTRQRPSDPFSSYDIEEVKKRKVNQEQELELHELSESRSKIYQDYLLQLSDPFQRAFGSDIPSHFIEGLKIQDSDFDDYSANVNSSFGSNVLRHEICSISLLCDLNSDEESLLIFATRKGLVEECVRENLLEKNLCDLSSFQNFGGDCNFHRLTITDYDPRVLYFHASEEGSNTHFFGLIGNDKNTVKRQKFKQHENVCDSVNLGEFYVVAVGRRLRLYSWKKRSVLIDNPLDNKVNSDILTLAIGKSNGLAKELYVGCRDGSIYIIPIGPDCSLEFTARRRLSFANALSIISIKTTETLGIIFVSAVGGNKQVLFMLDTLMDNCKPLVKFQTTFLNLTKTSEIFDVSTEGHYICYGSLTARNGKGDVEIFSSYLQDNLKYERLETMVFYPLRSLSREILQPLGLRDTKLCAAGLGRQPRYHHNTLPVHGCRIVSCRLYLVLEETSSRLPETLPRLFLVSTDM</sequence>
<dbReference type="OrthoDB" id="128867at2759"/>
<gene>
    <name evidence="1" type="ORF">BN860_06018g</name>
</gene>
<reference evidence="2" key="1">
    <citation type="journal article" date="2013" name="Genome Announc.">
        <title>Genome sequence of the food spoilage yeast Zygosaccharomyces bailii CLIB 213(T).</title>
        <authorList>
            <person name="Galeote V."/>
            <person name="Bigey F."/>
            <person name="Devillers H."/>
            <person name="Neuveglise C."/>
            <person name="Dequin S."/>
        </authorList>
    </citation>
    <scope>NUCLEOTIDE SEQUENCE [LARGE SCALE GENOMIC DNA]</scope>
    <source>
        <strain evidence="2">CLIB 213 / ATCC 58445 / CBS 680 / CCRC 21525 / NBRC 1098 / NCYC 1416 / NRRL Y-2227</strain>
    </source>
</reference>
<proteinExistence type="predicted"/>
<protein>
    <submittedName>
        <fullName evidence="1">ZYBA0S06-06018g1_1</fullName>
    </submittedName>
</protein>